<name>A0A450YB18_9GAMM</name>
<accession>A0A450YB18</accession>
<dbReference type="NCBIfam" id="TIGR04444">
    <property type="entry name" value="chori_FkbO_Hyg5"/>
    <property type="match status" value="1"/>
</dbReference>
<evidence type="ECO:0000256" key="1">
    <source>
        <dbReference type="PIRSR" id="PIRSR631038-1"/>
    </source>
</evidence>
<feature type="binding site" evidence="2">
    <location>
        <position position="166"/>
    </location>
    <ligand>
        <name>substrate</name>
    </ligand>
</feature>
<feature type="binding site" evidence="2">
    <location>
        <position position="241"/>
    </location>
    <ligand>
        <name>substrate</name>
    </ligand>
</feature>
<proteinExistence type="predicted"/>
<feature type="binding site" evidence="2">
    <location>
        <position position="228"/>
    </location>
    <ligand>
        <name>substrate</name>
    </ligand>
</feature>
<evidence type="ECO:0000256" key="2">
    <source>
        <dbReference type="PIRSR" id="PIRSR631038-2"/>
    </source>
</evidence>
<organism evidence="4">
    <name type="scientific">Candidatus Kentrum sp. TC</name>
    <dbReference type="NCBI Taxonomy" id="2126339"/>
    <lineage>
        <taxon>Bacteria</taxon>
        <taxon>Pseudomonadati</taxon>
        <taxon>Pseudomonadota</taxon>
        <taxon>Gammaproteobacteria</taxon>
        <taxon>Candidatus Kentrum</taxon>
    </lineage>
</organism>
<dbReference type="CDD" id="cd06153">
    <property type="entry name" value="YjgF_YER057c_UK114_like_5"/>
    <property type="match status" value="1"/>
</dbReference>
<feature type="active site" description="Proton acceptor" evidence="1">
    <location>
        <position position="352"/>
    </location>
</feature>
<gene>
    <name evidence="4" type="ORF">BECKTC1821D_GA0114238_100548</name>
</gene>
<protein>
    <submittedName>
        <fullName evidence="4">Chorismatase</fullName>
    </submittedName>
</protein>
<dbReference type="Gene3D" id="3.30.1330.40">
    <property type="entry name" value="RutC-like"/>
    <property type="match status" value="1"/>
</dbReference>
<evidence type="ECO:0000313" key="4">
    <source>
        <dbReference type="EMBL" id="VFK38727.1"/>
    </source>
</evidence>
<sequence length="360" mass="41334">MENHDDAVREKTPHTLIFNAATMIVKLLRPARFDYPKDSNLLGIIHYDTEFRPPDTASEVPELSIHMAREKRETISELWRSLEPVRYGSDGSIRYSCNSDVMFGALSYPVDNGRLSAPTKKAYKGMLDFISKREYPHLFRIWNFIPNINRDNPDGLETYRDFCWGRADGFYEFFRENLEDEHTVSEHAMPAATGIGSLSGEVCIYFLTSRLHCENHLENPRQMQAYRYPNKYGPRSPSFSRATHIEIGNSIEQLYISGTASIIGHETVHIGDIRNQTKTTLENISILISAENLARYGISDELYLQDLTSVKVYVREKNHLPIVKDFCEEFLCPDVTVAYFIVDICRSDLLVEIEGITDQI</sequence>
<dbReference type="Pfam" id="PF21168">
    <property type="entry name" value="FkbO_Hyg5-like_N"/>
    <property type="match status" value="1"/>
</dbReference>
<reference evidence="4" key="1">
    <citation type="submission" date="2019-02" db="EMBL/GenBank/DDBJ databases">
        <authorList>
            <person name="Gruber-Vodicka R. H."/>
            <person name="Seah K. B. B."/>
        </authorList>
    </citation>
    <scope>NUCLEOTIDE SEQUENCE</scope>
    <source>
        <strain evidence="4">BECK_BZ123</strain>
    </source>
</reference>
<dbReference type="SUPFAM" id="SSF55298">
    <property type="entry name" value="YjgF-like"/>
    <property type="match status" value="1"/>
</dbReference>
<dbReference type="AlphaFoldDB" id="A0A450YB18"/>
<dbReference type="EMBL" id="CAADFS010000005">
    <property type="protein sequence ID" value="VFK38727.1"/>
    <property type="molecule type" value="Genomic_DNA"/>
</dbReference>
<evidence type="ECO:0000259" key="3">
    <source>
        <dbReference type="Pfam" id="PF21168"/>
    </source>
</evidence>
<dbReference type="InterPro" id="IPR035959">
    <property type="entry name" value="RutC-like_sf"/>
</dbReference>
<dbReference type="InterPro" id="IPR031038">
    <property type="entry name" value="Chori_FkbO_Hyg5"/>
</dbReference>
<feature type="domain" description="Chorismatase FkbO/Hyg5-like N-terminal" evidence="3">
    <location>
        <begin position="77"/>
        <end position="207"/>
    </location>
</feature>
<feature type="binding site" evidence="2">
    <location>
        <position position="159"/>
    </location>
    <ligand>
        <name>substrate</name>
    </ligand>
</feature>
<dbReference type="InterPro" id="IPR049368">
    <property type="entry name" value="FkbO_Hyg5-like_N"/>
</dbReference>